<evidence type="ECO:0000256" key="1">
    <source>
        <dbReference type="SAM" id="MobiDB-lite"/>
    </source>
</evidence>
<dbReference type="Proteomes" id="UP000006906">
    <property type="component" value="Chromosome 10"/>
</dbReference>
<evidence type="ECO:0000313" key="3">
    <source>
        <dbReference type="Proteomes" id="UP000006906"/>
    </source>
</evidence>
<dbReference type="Gramene" id="PNW77312">
    <property type="protein sequence ID" value="PNW77312"/>
    <property type="gene ID" value="CHLRE_10g431000v5"/>
</dbReference>
<feature type="region of interest" description="Disordered" evidence="1">
    <location>
        <begin position="338"/>
        <end position="481"/>
    </location>
</feature>
<feature type="compositionally biased region" description="Low complexity" evidence="1">
    <location>
        <begin position="89"/>
        <end position="112"/>
    </location>
</feature>
<evidence type="ECO:0000313" key="2">
    <source>
        <dbReference type="EMBL" id="PNW77312.1"/>
    </source>
</evidence>
<proteinExistence type="predicted"/>
<organism evidence="2 3">
    <name type="scientific">Chlamydomonas reinhardtii</name>
    <name type="common">Chlamydomonas smithii</name>
    <dbReference type="NCBI Taxonomy" id="3055"/>
    <lineage>
        <taxon>Eukaryota</taxon>
        <taxon>Viridiplantae</taxon>
        <taxon>Chlorophyta</taxon>
        <taxon>core chlorophytes</taxon>
        <taxon>Chlorophyceae</taxon>
        <taxon>CS clade</taxon>
        <taxon>Chlamydomonadales</taxon>
        <taxon>Chlamydomonadaceae</taxon>
        <taxon>Chlamydomonas</taxon>
    </lineage>
</organism>
<dbReference type="AlphaFoldDB" id="A0A2K3D9V5"/>
<sequence>MPQPGAHNVGVSVETPEVGLWVWSRAGPGLGWGLRRLLGGKNKGKAAPLPTTGQTLHVKLKSNGKGKAAVATVDSAGGVQSAGQEFNAKRAINNNNKKGSSSGSSSSSSSSKLTPAAQGKASSSKTAVLNNLPANWGWKALASPYGNGGPDIRNAFAELQPQLAAKWPGSITHEEAAQGAQGDIGGGVKLKGYNGNTPRIEYQSSQIKISDLKGKPVMDSTGKQLSFRAIDYQYGTKSFARVQVPVGYQVPAKVVMAGLELSFGSGKTVGSAYNRPVAVLPPVNADGRSFKSFAKAGLASQADGDSAIPWTVVEAQVASDLSTGTGLADRQNNLVLFSSDPKQPIEMSDPDSNVWQESYKPGSSAIDGGMANPRQTPKAPPPCDRRRRSRSVRRLQQADTACGPNSGGGTPGGREGGQTGTTAPGDAPASSSDQQGGEQGGPSGMTNKKCRWVQYKRSNGSTGRRKRCTGSGSGGNSFFGR</sequence>
<reference evidence="2 3" key="1">
    <citation type="journal article" date="2007" name="Science">
        <title>The Chlamydomonas genome reveals the evolution of key animal and plant functions.</title>
        <authorList>
            <person name="Merchant S.S."/>
            <person name="Prochnik S.E."/>
            <person name="Vallon O."/>
            <person name="Harris E.H."/>
            <person name="Karpowicz S.J."/>
            <person name="Witman G.B."/>
            <person name="Terry A."/>
            <person name="Salamov A."/>
            <person name="Fritz-Laylin L.K."/>
            <person name="Marechal-Drouard L."/>
            <person name="Marshall W.F."/>
            <person name="Qu L.H."/>
            <person name="Nelson D.R."/>
            <person name="Sanderfoot A.A."/>
            <person name="Spalding M.H."/>
            <person name="Kapitonov V.V."/>
            <person name="Ren Q."/>
            <person name="Ferris P."/>
            <person name="Lindquist E."/>
            <person name="Shapiro H."/>
            <person name="Lucas S.M."/>
            <person name="Grimwood J."/>
            <person name="Schmutz J."/>
            <person name="Cardol P."/>
            <person name="Cerutti H."/>
            <person name="Chanfreau G."/>
            <person name="Chen C.L."/>
            <person name="Cognat V."/>
            <person name="Croft M.T."/>
            <person name="Dent R."/>
            <person name="Dutcher S."/>
            <person name="Fernandez E."/>
            <person name="Fukuzawa H."/>
            <person name="Gonzalez-Ballester D."/>
            <person name="Gonzalez-Halphen D."/>
            <person name="Hallmann A."/>
            <person name="Hanikenne M."/>
            <person name="Hippler M."/>
            <person name="Inwood W."/>
            <person name="Jabbari K."/>
            <person name="Kalanon M."/>
            <person name="Kuras R."/>
            <person name="Lefebvre P.A."/>
            <person name="Lemaire S.D."/>
            <person name="Lobanov A.V."/>
            <person name="Lohr M."/>
            <person name="Manuell A."/>
            <person name="Meier I."/>
            <person name="Mets L."/>
            <person name="Mittag M."/>
            <person name="Mittelmeier T."/>
            <person name="Moroney J.V."/>
            <person name="Moseley J."/>
            <person name="Napoli C."/>
            <person name="Nedelcu A.M."/>
            <person name="Niyogi K."/>
            <person name="Novoselov S.V."/>
            <person name="Paulsen I.T."/>
            <person name="Pazour G."/>
            <person name="Purton S."/>
            <person name="Ral J.P."/>
            <person name="Riano-Pachon D.M."/>
            <person name="Riekhof W."/>
            <person name="Rymarquis L."/>
            <person name="Schroda M."/>
            <person name="Stern D."/>
            <person name="Umen J."/>
            <person name="Willows R."/>
            <person name="Wilson N."/>
            <person name="Zimmer S.L."/>
            <person name="Allmer J."/>
            <person name="Balk J."/>
            <person name="Bisova K."/>
            <person name="Chen C.J."/>
            <person name="Elias M."/>
            <person name="Gendler K."/>
            <person name="Hauser C."/>
            <person name="Lamb M.R."/>
            <person name="Ledford H."/>
            <person name="Long J.C."/>
            <person name="Minagawa J."/>
            <person name="Page M.D."/>
            <person name="Pan J."/>
            <person name="Pootakham W."/>
            <person name="Roje S."/>
            <person name="Rose A."/>
            <person name="Stahlberg E."/>
            <person name="Terauchi A.M."/>
            <person name="Yang P."/>
            <person name="Ball S."/>
            <person name="Bowler C."/>
            <person name="Dieckmann C.L."/>
            <person name="Gladyshev V.N."/>
            <person name="Green P."/>
            <person name="Jorgensen R."/>
            <person name="Mayfield S."/>
            <person name="Mueller-Roeber B."/>
            <person name="Rajamani S."/>
            <person name="Sayre R.T."/>
            <person name="Brokstein P."/>
            <person name="Dubchak I."/>
            <person name="Goodstein D."/>
            <person name="Hornick L."/>
            <person name="Huang Y.W."/>
            <person name="Jhaveri J."/>
            <person name="Luo Y."/>
            <person name="Martinez D."/>
            <person name="Ngau W.C."/>
            <person name="Otillar B."/>
            <person name="Poliakov A."/>
            <person name="Porter A."/>
            <person name="Szajkowski L."/>
            <person name="Werner G."/>
            <person name="Zhou K."/>
            <person name="Grigoriev I.V."/>
            <person name="Rokhsar D.S."/>
            <person name="Grossman A.R."/>
        </authorList>
    </citation>
    <scope>NUCLEOTIDE SEQUENCE [LARGE SCALE GENOMIC DNA]</scope>
    <source>
        <strain evidence="3">CC-503</strain>
    </source>
</reference>
<protein>
    <submittedName>
        <fullName evidence="2">Uncharacterized protein</fullName>
    </submittedName>
</protein>
<accession>A0A2K3D9V5</accession>
<feature type="compositionally biased region" description="Gly residues" evidence="1">
    <location>
        <begin position="471"/>
        <end position="481"/>
    </location>
</feature>
<feature type="region of interest" description="Disordered" evidence="1">
    <location>
        <begin position="78"/>
        <end position="125"/>
    </location>
</feature>
<dbReference type="GeneID" id="66054995"/>
<dbReference type="EMBL" id="CM008971">
    <property type="protein sequence ID" value="PNW77312.1"/>
    <property type="molecule type" value="Genomic_DNA"/>
</dbReference>
<feature type="compositionally biased region" description="Gly residues" evidence="1">
    <location>
        <begin position="405"/>
        <end position="419"/>
    </location>
</feature>
<dbReference type="RefSeq" id="XP_042920042.1">
    <property type="nucleotide sequence ID" value="XM_043066645.1"/>
</dbReference>
<dbReference type="InParanoid" id="A0A2K3D9V5"/>
<name>A0A2K3D9V5_CHLRE</name>
<keyword evidence="3" id="KW-1185">Reference proteome</keyword>
<dbReference type="KEGG" id="cre:CHLRE_10g431000v5"/>
<gene>
    <name evidence="2" type="ORF">CHLRE_10g431000v5</name>
</gene>